<evidence type="ECO:0008006" key="4">
    <source>
        <dbReference type="Google" id="ProtNLM"/>
    </source>
</evidence>
<dbReference type="EMBL" id="KQ995689">
    <property type="protein sequence ID" value="KZV46219.1"/>
    <property type="molecule type" value="Genomic_DNA"/>
</dbReference>
<evidence type="ECO:0000256" key="1">
    <source>
        <dbReference type="SAM" id="MobiDB-lite"/>
    </source>
</evidence>
<gene>
    <name evidence="2" type="ORF">F511_24772</name>
</gene>
<sequence length="278" mass="31452">AMNGCSIMTDAWTDRKRSILNMCVNCKEALHFKVIDQAKSYTIFIYAHHKTLSLTRSFTKKRDIIRPEVTRFASNFLTLQSLIEKKSNLRAMFTSDCGRIGSKTNKGKSAYSTVMSMSFWNGDTLFKNICPFGKSFSTDLRLAAKACEKNDDTFDPCTWWSTHILWKKNWKRRVSNMDLEKVDGELGEGELEENKKRSAGGGKQGTMIKKVKKDKVGATAKSSCSESSQSTTVPKVPCTKPELATPVMRKLKLIQIRSFTQKEKIHRIVQLPGIKETS</sequence>
<proteinExistence type="predicted"/>
<dbReference type="SUPFAM" id="SSF53098">
    <property type="entry name" value="Ribonuclease H-like"/>
    <property type="match status" value="1"/>
</dbReference>
<protein>
    <recommendedName>
        <fullName evidence="4">DUF659 domain-containing protein</fullName>
    </recommendedName>
</protein>
<dbReference type="Proteomes" id="UP000250235">
    <property type="component" value="Unassembled WGS sequence"/>
</dbReference>
<reference evidence="2 3" key="1">
    <citation type="journal article" date="2015" name="Proc. Natl. Acad. Sci. U.S.A.">
        <title>The resurrection genome of Boea hygrometrica: A blueprint for survival of dehydration.</title>
        <authorList>
            <person name="Xiao L."/>
            <person name="Yang G."/>
            <person name="Zhang L."/>
            <person name="Yang X."/>
            <person name="Zhao S."/>
            <person name="Ji Z."/>
            <person name="Zhou Q."/>
            <person name="Hu M."/>
            <person name="Wang Y."/>
            <person name="Chen M."/>
            <person name="Xu Y."/>
            <person name="Jin H."/>
            <person name="Xiao X."/>
            <person name="Hu G."/>
            <person name="Bao F."/>
            <person name="Hu Y."/>
            <person name="Wan P."/>
            <person name="Li L."/>
            <person name="Deng X."/>
            <person name="Kuang T."/>
            <person name="Xiang C."/>
            <person name="Zhu J.K."/>
            <person name="Oliver M.J."/>
            <person name="He Y."/>
        </authorList>
    </citation>
    <scope>NUCLEOTIDE SEQUENCE [LARGE SCALE GENOMIC DNA]</scope>
    <source>
        <strain evidence="3">cv. XS01</strain>
    </source>
</reference>
<organism evidence="2 3">
    <name type="scientific">Dorcoceras hygrometricum</name>
    <dbReference type="NCBI Taxonomy" id="472368"/>
    <lineage>
        <taxon>Eukaryota</taxon>
        <taxon>Viridiplantae</taxon>
        <taxon>Streptophyta</taxon>
        <taxon>Embryophyta</taxon>
        <taxon>Tracheophyta</taxon>
        <taxon>Spermatophyta</taxon>
        <taxon>Magnoliopsida</taxon>
        <taxon>eudicotyledons</taxon>
        <taxon>Gunneridae</taxon>
        <taxon>Pentapetalae</taxon>
        <taxon>asterids</taxon>
        <taxon>lamiids</taxon>
        <taxon>Lamiales</taxon>
        <taxon>Gesneriaceae</taxon>
        <taxon>Didymocarpoideae</taxon>
        <taxon>Trichosporeae</taxon>
        <taxon>Loxocarpinae</taxon>
        <taxon>Dorcoceras</taxon>
    </lineage>
</organism>
<evidence type="ECO:0000313" key="2">
    <source>
        <dbReference type="EMBL" id="KZV46219.1"/>
    </source>
</evidence>
<feature type="non-terminal residue" evidence="2">
    <location>
        <position position="1"/>
    </location>
</feature>
<keyword evidence="3" id="KW-1185">Reference proteome</keyword>
<feature type="region of interest" description="Disordered" evidence="1">
    <location>
        <begin position="189"/>
        <end position="239"/>
    </location>
</feature>
<dbReference type="InterPro" id="IPR012337">
    <property type="entry name" value="RNaseH-like_sf"/>
</dbReference>
<dbReference type="OrthoDB" id="2012664at2759"/>
<name>A0A2Z7CNC3_9LAMI</name>
<evidence type="ECO:0000313" key="3">
    <source>
        <dbReference type="Proteomes" id="UP000250235"/>
    </source>
</evidence>
<accession>A0A2Z7CNC3</accession>
<dbReference type="AlphaFoldDB" id="A0A2Z7CNC3"/>